<dbReference type="GO" id="GO:0000272">
    <property type="term" value="P:polysaccharide catabolic process"/>
    <property type="evidence" value="ECO:0007669"/>
    <property type="project" value="UniProtKB-KW"/>
</dbReference>
<evidence type="ECO:0000256" key="4">
    <source>
        <dbReference type="SAM" id="SignalP"/>
    </source>
</evidence>
<dbReference type="InterPro" id="IPR003961">
    <property type="entry name" value="FN3_dom"/>
</dbReference>
<dbReference type="CDD" id="cd00063">
    <property type="entry name" value="FN3"/>
    <property type="match status" value="1"/>
</dbReference>
<keyword evidence="1" id="KW-0378">Hydrolase</keyword>
<dbReference type="GO" id="GO:0016798">
    <property type="term" value="F:hydrolase activity, acting on glycosyl bonds"/>
    <property type="evidence" value="ECO:0007669"/>
    <property type="project" value="UniProtKB-KW"/>
</dbReference>
<dbReference type="EMBL" id="JACCFW010000001">
    <property type="protein sequence ID" value="NYJ74462.1"/>
    <property type="molecule type" value="Genomic_DNA"/>
</dbReference>
<evidence type="ECO:0000256" key="1">
    <source>
        <dbReference type="ARBA" id="ARBA00023295"/>
    </source>
</evidence>
<dbReference type="Gene3D" id="2.60.40.10">
    <property type="entry name" value="Immunoglobulins"/>
    <property type="match status" value="1"/>
</dbReference>
<dbReference type="InterPro" id="IPR036116">
    <property type="entry name" value="FN3_sf"/>
</dbReference>
<evidence type="ECO:0000256" key="3">
    <source>
        <dbReference type="SAM" id="MobiDB-lite"/>
    </source>
</evidence>
<reference evidence="6 7" key="1">
    <citation type="submission" date="2020-07" db="EMBL/GenBank/DDBJ databases">
        <title>Sequencing the genomes of 1000 actinobacteria strains.</title>
        <authorList>
            <person name="Klenk H.-P."/>
        </authorList>
    </citation>
    <scope>NUCLEOTIDE SEQUENCE [LARGE SCALE GENOMIC DNA]</scope>
    <source>
        <strain evidence="6 7">DSM 29531</strain>
    </source>
</reference>
<dbReference type="SUPFAM" id="SSF51445">
    <property type="entry name" value="(Trans)glycosidases"/>
    <property type="match status" value="1"/>
</dbReference>
<feature type="chain" id="PRO_5032503931" description="Fibronectin type-III domain-containing protein" evidence="4">
    <location>
        <begin position="35"/>
        <end position="1066"/>
    </location>
</feature>
<proteinExistence type="predicted"/>
<feature type="compositionally biased region" description="Low complexity" evidence="3">
    <location>
        <begin position="615"/>
        <end position="635"/>
    </location>
</feature>
<keyword evidence="2" id="KW-0119">Carbohydrate metabolism</keyword>
<dbReference type="InterPro" id="IPR015020">
    <property type="entry name" value="Rv2525c-like_Glyco_Hydro-like"/>
</dbReference>
<protein>
    <recommendedName>
        <fullName evidence="5">Fibronectin type-III domain-containing protein</fullName>
    </recommendedName>
</protein>
<dbReference type="InterPro" id="IPR017853">
    <property type="entry name" value="GH"/>
</dbReference>
<dbReference type="SMART" id="SM00060">
    <property type="entry name" value="FN3"/>
    <property type="match status" value="1"/>
</dbReference>
<organism evidence="6 7">
    <name type="scientific">Allobranchiibius huperziae</name>
    <dbReference type="NCBI Taxonomy" id="1874116"/>
    <lineage>
        <taxon>Bacteria</taxon>
        <taxon>Bacillati</taxon>
        <taxon>Actinomycetota</taxon>
        <taxon>Actinomycetes</taxon>
        <taxon>Micrococcales</taxon>
        <taxon>Dermacoccaceae</taxon>
        <taxon>Allobranchiibius</taxon>
    </lineage>
</organism>
<accession>A0A853DB18</accession>
<dbReference type="SUPFAM" id="SSF49265">
    <property type="entry name" value="Fibronectin type III"/>
    <property type="match status" value="1"/>
</dbReference>
<keyword evidence="7" id="KW-1185">Reference proteome</keyword>
<dbReference type="RefSeq" id="WP_179480359.1">
    <property type="nucleotide sequence ID" value="NZ_JACCFW010000001.1"/>
</dbReference>
<evidence type="ECO:0000256" key="2">
    <source>
        <dbReference type="ARBA" id="ARBA00023326"/>
    </source>
</evidence>
<gene>
    <name evidence="6" type="ORF">HNR15_001425</name>
</gene>
<evidence type="ECO:0000313" key="7">
    <source>
        <dbReference type="Proteomes" id="UP000571817"/>
    </source>
</evidence>
<dbReference type="Pfam" id="PF08924">
    <property type="entry name" value="Rv2525c_GlyHyd-like"/>
    <property type="match status" value="1"/>
</dbReference>
<keyword evidence="1" id="KW-0326">Glycosidase</keyword>
<dbReference type="Gene3D" id="3.20.20.80">
    <property type="entry name" value="Glycosidases"/>
    <property type="match status" value="1"/>
</dbReference>
<name>A0A853DB18_9MICO</name>
<keyword evidence="4" id="KW-0732">Signal</keyword>
<feature type="domain" description="Fibronectin type-III" evidence="5">
    <location>
        <begin position="613"/>
        <end position="703"/>
    </location>
</feature>
<dbReference type="InterPro" id="IPR013783">
    <property type="entry name" value="Ig-like_fold"/>
</dbReference>
<feature type="region of interest" description="Disordered" evidence="3">
    <location>
        <begin position="604"/>
        <end position="635"/>
    </location>
</feature>
<comment type="caution">
    <text evidence="6">The sequence shown here is derived from an EMBL/GenBank/DDBJ whole genome shotgun (WGS) entry which is preliminary data.</text>
</comment>
<evidence type="ECO:0000313" key="6">
    <source>
        <dbReference type="EMBL" id="NYJ74462.1"/>
    </source>
</evidence>
<sequence length="1066" mass="105603">MKIRRGSSAAYRAALIGTVTAAATMGLAVGPAGADPAPAPSPVPPVTSAAAPVSATAGATGTRVVSYGGVSVRVPAAWRVVDLDKTPGACVRLDVPTVYTGAAAAQQDCPAHLVGRADTLWLAPSATAAGTPSGRVGTMAARVMTDATAHEQLAAVAGRKVVIQATWGTSRTDVDAALASVTGTTGSVPAAALARAATSPGASAAQPAATAGPQASTSAVAASTSAFTGFGLDTCSAPSTSALSAWKSSPYRAVGVYIGGANRACGDGNLSASYVSAVSSAGWGLIPIYVGLQAPCVQAGGLSTISPSSAASQGTAAAADAVAKARSFGIGTGRPLYFDMENYGLGSSCRNAALTFLSAWTTAVHRSGYLSGVYGGPPSVMSDMSSAGSSFVAPDHVWFAYWNGLANTSAQSSYSRFSDAEWANHQRLHQYAGNVTESWGGVRINIDANWIDAPLAGNATPVSYGSNTTGPVGAGFSLTGPMSSWHTMTGQGLGGHALYTGSSGTSTEVNGATWSRYLGAGTYSAMAYVPSSNSSGRARYSITGGGVSTSSVLDQSSAKGYRSVGTFTLHSAATVAVHVGDNGGSAAHTPFAVDAMWFKALSSTPPPPPAPAVPGPSSRLSSTVGSGSSTVDWAAPTTGGTVGSYTVTASPGGRSVSVGAGARKATLTGLSNGTTYRFTVVAKNAGGSGPGVTTGTVVPTASTRLTAVGPVRLVDTRFGTRFNAVHTPLAPGASLKIWVSGLVGSPVPSSATGAQLHLSVSTSRPGWLTTPGGAVVFGGSQVTSSSRLFPLTGRSVTVTNHGPAAVHLMIDVEGYASTGGSRWTATTHTRIVDTRVGTRSNSRRTAIGAGATVTFKVAGASGSPVPTGSASALLNVTATSAGSAGYLTVSSTSTSVLAFGAGRSVASTTLVRLGSSGTITVTNRSAHSLHVIVDVQGYGGASGGQWTQVPPTRILSGVTATAAFSRAVQIPARGSVTVQVRDTYGTPVPGTATGVEVVLDAESAQASGYLTNGTVSSASSLLGFTAGGAGTNTALLPISGRGTVTITNVSGGTVRLTLDVTAYTGP</sequence>
<keyword evidence="2" id="KW-0624">Polysaccharide degradation</keyword>
<evidence type="ECO:0000259" key="5">
    <source>
        <dbReference type="PROSITE" id="PS50853"/>
    </source>
</evidence>
<dbReference type="AlphaFoldDB" id="A0A853DB18"/>
<feature type="signal peptide" evidence="4">
    <location>
        <begin position="1"/>
        <end position="34"/>
    </location>
</feature>
<dbReference type="Pfam" id="PF00041">
    <property type="entry name" value="fn3"/>
    <property type="match status" value="1"/>
</dbReference>
<feature type="compositionally biased region" description="Pro residues" evidence="3">
    <location>
        <begin position="604"/>
        <end position="614"/>
    </location>
</feature>
<dbReference type="Proteomes" id="UP000571817">
    <property type="component" value="Unassembled WGS sequence"/>
</dbReference>
<dbReference type="PROSITE" id="PS50853">
    <property type="entry name" value="FN3"/>
    <property type="match status" value="1"/>
</dbReference>